<reference evidence="2 3" key="1">
    <citation type="submission" date="2018-08" db="EMBL/GenBank/DDBJ databases">
        <title>Acidipila sp. 4G-K13, an acidobacterium isolated from forest soil.</title>
        <authorList>
            <person name="Gao Z.-H."/>
            <person name="Qiu L.-H."/>
        </authorList>
    </citation>
    <scope>NUCLEOTIDE SEQUENCE [LARGE SCALE GENOMIC DNA]</scope>
    <source>
        <strain evidence="2 3">4G-K13</strain>
    </source>
</reference>
<proteinExistence type="predicted"/>
<dbReference type="AlphaFoldDB" id="A0A372IJ40"/>
<dbReference type="RefSeq" id="WP_117303392.1">
    <property type="nucleotide sequence ID" value="NZ_QVQT02000008.1"/>
</dbReference>
<organism evidence="2 3">
    <name type="scientific">Paracidobacterium acidisoli</name>
    <dbReference type="NCBI Taxonomy" id="2303751"/>
    <lineage>
        <taxon>Bacteria</taxon>
        <taxon>Pseudomonadati</taxon>
        <taxon>Acidobacteriota</taxon>
        <taxon>Terriglobia</taxon>
        <taxon>Terriglobales</taxon>
        <taxon>Acidobacteriaceae</taxon>
        <taxon>Paracidobacterium</taxon>
    </lineage>
</organism>
<dbReference type="Gene3D" id="1.25.40.10">
    <property type="entry name" value="Tetratricopeptide repeat domain"/>
    <property type="match status" value="1"/>
</dbReference>
<evidence type="ECO:0000256" key="1">
    <source>
        <dbReference type="PROSITE-ProRule" id="PRU00339"/>
    </source>
</evidence>
<feature type="repeat" description="TPR" evidence="1">
    <location>
        <begin position="326"/>
        <end position="359"/>
    </location>
</feature>
<keyword evidence="1" id="KW-0802">TPR repeat</keyword>
<dbReference type="InterPro" id="IPR019734">
    <property type="entry name" value="TPR_rpt"/>
</dbReference>
<keyword evidence="3" id="KW-1185">Reference proteome</keyword>
<name>A0A372IJ40_9BACT</name>
<dbReference type="SUPFAM" id="SSF48452">
    <property type="entry name" value="TPR-like"/>
    <property type="match status" value="1"/>
</dbReference>
<dbReference type="OrthoDB" id="582340at2"/>
<dbReference type="PROSITE" id="PS50005">
    <property type="entry name" value="TPR"/>
    <property type="match status" value="1"/>
</dbReference>
<evidence type="ECO:0000313" key="3">
    <source>
        <dbReference type="Proteomes" id="UP000264702"/>
    </source>
</evidence>
<sequence length="399" mass="44093">MVFATLCSGTAMGADTRPPDSLWRTYFEAAIDTIEASQDASEAATKLSLDQNAVVLLQSALDVANRIDPDGPRPRITNWLIYITYYELNRGEEAEKLIANSKAVALKLYKADLMPVAKKLDQLGNTYLNHDTDTKNYNTLNENFAAYKCYQAEVGILMNTYGESDVQLATPTSSMAIAEMRLGTGYMAEAADQPKDKEADRKSNEKSADLYLTDAIQQYKNALAMWAESSRQNEVLRVNSQRYMVSRFELPAAASRDPGATAGGGGIEGPNNITSLLSDTEVDLGDLYVATDQKDKAQKQYQEAAEVLSSVLTTYQADWPNHPNIAFAQNRLGLIYLKENRYPDAEKEFRVALQATEQSVGKSAANTKTLAQNLGYTLRLEHREAEAKVIDDQYGVKSN</sequence>
<dbReference type="Proteomes" id="UP000264702">
    <property type="component" value="Unassembled WGS sequence"/>
</dbReference>
<accession>A0A372IJ40</accession>
<protein>
    <recommendedName>
        <fullName evidence="4">Tetratricopeptide repeat protein</fullName>
    </recommendedName>
</protein>
<dbReference type="EMBL" id="QVQT01000008">
    <property type="protein sequence ID" value="RFU14990.1"/>
    <property type="molecule type" value="Genomic_DNA"/>
</dbReference>
<dbReference type="InterPro" id="IPR011990">
    <property type="entry name" value="TPR-like_helical_dom_sf"/>
</dbReference>
<comment type="caution">
    <text evidence="2">The sequence shown here is derived from an EMBL/GenBank/DDBJ whole genome shotgun (WGS) entry which is preliminary data.</text>
</comment>
<evidence type="ECO:0000313" key="2">
    <source>
        <dbReference type="EMBL" id="RFU14990.1"/>
    </source>
</evidence>
<evidence type="ECO:0008006" key="4">
    <source>
        <dbReference type="Google" id="ProtNLM"/>
    </source>
</evidence>
<gene>
    <name evidence="2" type="ORF">D0Y96_19495</name>
</gene>